<dbReference type="EMBL" id="JAVRER010000034">
    <property type="protein sequence ID" value="MDT0417855.1"/>
    <property type="molecule type" value="Genomic_DNA"/>
</dbReference>
<evidence type="ECO:0000313" key="3">
    <source>
        <dbReference type="Proteomes" id="UP001183607"/>
    </source>
</evidence>
<dbReference type="Proteomes" id="UP001183607">
    <property type="component" value="Unassembled WGS sequence"/>
</dbReference>
<sequence length="556" mass="56923">MVGQLPFRIDQFENPGVRDPVADFARVFGELLAGLDPGGGWCQVFWARDPRGMRACVDGTETPPWDVVEALVEDHVARTAPGTEPRQAAAGLRTAYLAALAARDTRPGAARELSRRLPGMVRERERAATRVADLERGLAGADGTAAAHLHGHLAWARDDLRRAEARCAELADRLARLEPGEGYEAEGGPGAVGEWDGGGAAVSGRGGVSVPGRGGASVADRGGAPVPDRVGAPVPDRVGAPVPDRGGAPAPEWAGGAAPVPPGTGRRPAGAFPSPREAVSSGRAPETVRDAAPHSSGPRPAPAREPARDGSVKPAKSARKRRRSARFAGVDDALVGPGSVLPPSGAPLAEGTAGTREVPTGARFAGSAAHESREASAPDAEGLRRAGELLGRLDRLRAEGREGEAHMLLVDAAHWPPAHVCALGARLAADGLAADWSTVLWEAAALPLPPLTALATALEAAGHQADAARILRQGVVRPLREVAAALADPAVTGVPGALERLAESCVTARSAEDLARIAASAPATLTAPLLAAAARTSEFRHEALTHALRVAGVTGG</sequence>
<organism evidence="2 3">
    <name type="scientific">Streptomyces evansiae</name>
    <dbReference type="NCBI Taxonomy" id="3075535"/>
    <lineage>
        <taxon>Bacteria</taxon>
        <taxon>Bacillati</taxon>
        <taxon>Actinomycetota</taxon>
        <taxon>Actinomycetes</taxon>
        <taxon>Kitasatosporales</taxon>
        <taxon>Streptomycetaceae</taxon>
        <taxon>Streptomyces</taxon>
    </lineage>
</organism>
<name>A0ABD5EC98_9ACTN</name>
<evidence type="ECO:0008006" key="4">
    <source>
        <dbReference type="Google" id="ProtNLM"/>
    </source>
</evidence>
<evidence type="ECO:0000313" key="2">
    <source>
        <dbReference type="EMBL" id="MDT0417855.1"/>
    </source>
</evidence>
<feature type="compositionally biased region" description="Gly residues" evidence="1">
    <location>
        <begin position="185"/>
        <end position="215"/>
    </location>
</feature>
<comment type="caution">
    <text evidence="2">The sequence shown here is derived from an EMBL/GenBank/DDBJ whole genome shotgun (WGS) entry which is preliminary data.</text>
</comment>
<dbReference type="AlphaFoldDB" id="A0ABD5EC98"/>
<accession>A0ABD5EC98</accession>
<feature type="compositionally biased region" description="Basic residues" evidence="1">
    <location>
        <begin position="316"/>
        <end position="325"/>
    </location>
</feature>
<evidence type="ECO:0000256" key="1">
    <source>
        <dbReference type="SAM" id="MobiDB-lite"/>
    </source>
</evidence>
<feature type="region of interest" description="Disordered" evidence="1">
    <location>
        <begin position="180"/>
        <end position="355"/>
    </location>
</feature>
<dbReference type="RefSeq" id="WP_311677350.1">
    <property type="nucleotide sequence ID" value="NZ_JAVRER010000034.1"/>
</dbReference>
<gene>
    <name evidence="2" type="ORF">RM574_20445</name>
</gene>
<proteinExistence type="predicted"/>
<feature type="compositionally biased region" description="Low complexity" evidence="1">
    <location>
        <begin position="245"/>
        <end position="273"/>
    </location>
</feature>
<reference evidence="3" key="1">
    <citation type="submission" date="2023-07" db="EMBL/GenBank/DDBJ databases">
        <title>30 novel species of actinomycetes from the DSMZ collection.</title>
        <authorList>
            <person name="Nouioui I."/>
        </authorList>
    </citation>
    <scope>NUCLEOTIDE SEQUENCE [LARGE SCALE GENOMIC DNA]</scope>
    <source>
        <strain evidence="3">DSM 41982</strain>
    </source>
</reference>
<protein>
    <recommendedName>
        <fullName evidence="4">UL36 very large tegument protein</fullName>
    </recommendedName>
</protein>